<dbReference type="KEGG" id="msar:MSAR_15880"/>
<dbReference type="Proteomes" id="UP000466445">
    <property type="component" value="Chromosome"/>
</dbReference>
<comment type="similarity">
    <text evidence="2 6">Belongs to the transposase mutator family.</text>
</comment>
<evidence type="ECO:0000256" key="3">
    <source>
        <dbReference type="ARBA" id="ARBA00022578"/>
    </source>
</evidence>
<keyword evidence="8" id="KW-1185">Reference proteome</keyword>
<gene>
    <name evidence="7" type="ORF">MSAR_15880</name>
</gene>
<evidence type="ECO:0000256" key="2">
    <source>
        <dbReference type="ARBA" id="ARBA00010961"/>
    </source>
</evidence>
<dbReference type="GO" id="GO:0006313">
    <property type="term" value="P:DNA transposition"/>
    <property type="evidence" value="ECO:0007669"/>
    <property type="project" value="UniProtKB-UniRule"/>
</dbReference>
<evidence type="ECO:0000313" key="8">
    <source>
        <dbReference type="Proteomes" id="UP000466445"/>
    </source>
</evidence>
<sequence length="109" mass="12135">MTEVLPLLYLHGLSTSDFGPALEQFLGSGAGLSATTITRLTSQWQDEAKTFQDRDLSNTDYVYLWVDGIHLKVRLEQEKLCLLVMIGVRSDGRKELVALTDGYLDLGKS</sequence>
<dbReference type="GO" id="GO:0004803">
    <property type="term" value="F:transposase activity"/>
    <property type="evidence" value="ECO:0007669"/>
    <property type="project" value="UniProtKB-UniRule"/>
</dbReference>
<dbReference type="PANTHER" id="PTHR33217">
    <property type="entry name" value="TRANSPOSASE FOR INSERTION SEQUENCE ELEMENT IS1081"/>
    <property type="match status" value="1"/>
</dbReference>
<reference evidence="7 8" key="1">
    <citation type="journal article" date="2019" name="Emerg. Microbes Infect.">
        <title>Comprehensive subspecies identification of 175 nontuberculous mycobacteria species based on 7547 genomic profiles.</title>
        <authorList>
            <person name="Matsumoto Y."/>
            <person name="Kinjo T."/>
            <person name="Motooka D."/>
            <person name="Nabeya D."/>
            <person name="Jung N."/>
            <person name="Uechi K."/>
            <person name="Horii T."/>
            <person name="Iida T."/>
            <person name="Fujita J."/>
            <person name="Nakamura S."/>
        </authorList>
    </citation>
    <scope>NUCLEOTIDE SEQUENCE [LARGE SCALE GENOMIC DNA]</scope>
    <source>
        <strain evidence="7 8">JCM 30395</strain>
    </source>
</reference>
<accession>A0A7I7SNB4</accession>
<evidence type="ECO:0000256" key="5">
    <source>
        <dbReference type="ARBA" id="ARBA00023172"/>
    </source>
</evidence>
<dbReference type="Pfam" id="PF00872">
    <property type="entry name" value="Transposase_mut"/>
    <property type="match status" value="1"/>
</dbReference>
<dbReference type="InterPro" id="IPR001207">
    <property type="entry name" value="Transposase_mutator"/>
</dbReference>
<protein>
    <recommendedName>
        <fullName evidence="6">Mutator family transposase</fullName>
    </recommendedName>
</protein>
<dbReference type="EMBL" id="AP022595">
    <property type="protein sequence ID" value="BBY58452.1"/>
    <property type="molecule type" value="Genomic_DNA"/>
</dbReference>
<evidence type="ECO:0000256" key="4">
    <source>
        <dbReference type="ARBA" id="ARBA00023125"/>
    </source>
</evidence>
<evidence type="ECO:0000256" key="6">
    <source>
        <dbReference type="RuleBase" id="RU365089"/>
    </source>
</evidence>
<keyword evidence="3 6" id="KW-0815">Transposition</keyword>
<dbReference type="GO" id="GO:0003677">
    <property type="term" value="F:DNA binding"/>
    <property type="evidence" value="ECO:0007669"/>
    <property type="project" value="UniProtKB-UniRule"/>
</dbReference>
<evidence type="ECO:0000313" key="7">
    <source>
        <dbReference type="EMBL" id="BBY58452.1"/>
    </source>
</evidence>
<keyword evidence="6" id="KW-0814">Transposable element</keyword>
<keyword evidence="4 6" id="KW-0238">DNA-binding</keyword>
<keyword evidence="5 6" id="KW-0233">DNA recombination</keyword>
<evidence type="ECO:0000256" key="1">
    <source>
        <dbReference type="ARBA" id="ARBA00002190"/>
    </source>
</evidence>
<name>A0A7I7SNB4_9MYCO</name>
<proteinExistence type="inferred from homology"/>
<organism evidence="7 8">
    <name type="scientific">Mycolicibacterium sarraceniae</name>
    <dbReference type="NCBI Taxonomy" id="1534348"/>
    <lineage>
        <taxon>Bacteria</taxon>
        <taxon>Bacillati</taxon>
        <taxon>Actinomycetota</taxon>
        <taxon>Actinomycetes</taxon>
        <taxon>Mycobacteriales</taxon>
        <taxon>Mycobacteriaceae</taxon>
        <taxon>Mycolicibacterium</taxon>
    </lineage>
</organism>
<dbReference type="PANTHER" id="PTHR33217:SF9">
    <property type="entry name" value="MUTATOR FAMILY TRANSPOSASE"/>
    <property type="match status" value="1"/>
</dbReference>
<dbReference type="AlphaFoldDB" id="A0A7I7SNB4"/>
<comment type="function">
    <text evidence="1 6">Required for the transposition of the insertion element.</text>
</comment>